<organism evidence="1 2">
    <name type="scientific">Lutimaribacter degradans</name>
    <dbReference type="NCBI Taxonomy" id="2945989"/>
    <lineage>
        <taxon>Bacteria</taxon>
        <taxon>Pseudomonadati</taxon>
        <taxon>Pseudomonadota</taxon>
        <taxon>Alphaproteobacteria</taxon>
        <taxon>Rhodobacterales</taxon>
        <taxon>Roseobacteraceae</taxon>
        <taxon>Lutimaribacter</taxon>
    </lineage>
</organism>
<protein>
    <submittedName>
        <fullName evidence="1">Uncharacterized protein</fullName>
    </submittedName>
</protein>
<dbReference type="EMBL" id="JAMQGO010000015">
    <property type="protein sequence ID" value="MCM2563705.1"/>
    <property type="molecule type" value="Genomic_DNA"/>
</dbReference>
<evidence type="ECO:0000313" key="2">
    <source>
        <dbReference type="Proteomes" id="UP001203036"/>
    </source>
</evidence>
<gene>
    <name evidence="1" type="ORF">M8744_16255</name>
</gene>
<accession>A0ACC6A0W6</accession>
<dbReference type="Proteomes" id="UP001203036">
    <property type="component" value="Unassembled WGS sequence"/>
</dbReference>
<sequence length="159" mass="17961">MSRRFIATILVGALAVTGLTAVPARADGEDIAKALAGIAALAIIAKTIENRNDRRHEAEVSRQGTWPKHGHVTGPIRPRPLPDHVRKASLLPRECLVNVRSRHRDYRAFSGRCLADHRITARNLPNACMVETRGRGHRYNQIYFRESCLRDRGYRTARY</sequence>
<keyword evidence="2" id="KW-1185">Reference proteome</keyword>
<proteinExistence type="predicted"/>
<reference evidence="1" key="1">
    <citation type="submission" date="2022-06" db="EMBL/GenBank/DDBJ databases">
        <title>Lutimaribacter sp. EGI FJ00013, a novel bacterium isolated from a salt lake sediment enrichment.</title>
        <authorList>
            <person name="Gao L."/>
            <person name="Fang B.-Z."/>
            <person name="Li W.-J."/>
        </authorList>
    </citation>
    <scope>NUCLEOTIDE SEQUENCE</scope>
    <source>
        <strain evidence="1">EGI FJ00013</strain>
    </source>
</reference>
<name>A0ACC6A0W6_9RHOB</name>
<comment type="caution">
    <text evidence="1">The sequence shown here is derived from an EMBL/GenBank/DDBJ whole genome shotgun (WGS) entry which is preliminary data.</text>
</comment>
<evidence type="ECO:0000313" key="1">
    <source>
        <dbReference type="EMBL" id="MCM2563705.1"/>
    </source>
</evidence>